<reference evidence="1" key="1">
    <citation type="journal article" date="2020" name="Fungal Divers.">
        <title>Resolving the Mortierellaceae phylogeny through synthesis of multi-gene phylogenetics and phylogenomics.</title>
        <authorList>
            <person name="Vandepol N."/>
            <person name="Liber J."/>
            <person name="Desiro A."/>
            <person name="Na H."/>
            <person name="Kennedy M."/>
            <person name="Barry K."/>
            <person name="Grigoriev I.V."/>
            <person name="Miller A.N."/>
            <person name="O'Donnell K."/>
            <person name="Stajich J.E."/>
            <person name="Bonito G."/>
        </authorList>
    </citation>
    <scope>NUCLEOTIDE SEQUENCE</scope>
    <source>
        <strain evidence="1">MES-2147</strain>
    </source>
</reference>
<organism evidence="1 2">
    <name type="scientific">Modicella reniformis</name>
    <dbReference type="NCBI Taxonomy" id="1440133"/>
    <lineage>
        <taxon>Eukaryota</taxon>
        <taxon>Fungi</taxon>
        <taxon>Fungi incertae sedis</taxon>
        <taxon>Mucoromycota</taxon>
        <taxon>Mortierellomycotina</taxon>
        <taxon>Mortierellomycetes</taxon>
        <taxon>Mortierellales</taxon>
        <taxon>Mortierellaceae</taxon>
        <taxon>Modicella</taxon>
    </lineage>
</organism>
<dbReference type="Proteomes" id="UP000749646">
    <property type="component" value="Unassembled WGS sequence"/>
</dbReference>
<accession>A0A9P6MCR2</accession>
<dbReference type="OrthoDB" id="2374315at2759"/>
<sequence>EPEQLTSLKRLRLMSSLDLTDKKAFWPWLCKRCRHVEEVIVQHPSGFVKSLADGMFTHMPNVNIIQLGRHSPGAGYGLADKEAAEDGRRL</sequence>
<name>A0A9P6MCR2_9FUNG</name>
<comment type="caution">
    <text evidence="1">The sequence shown here is derived from an EMBL/GenBank/DDBJ whole genome shotgun (WGS) entry which is preliminary data.</text>
</comment>
<evidence type="ECO:0000313" key="1">
    <source>
        <dbReference type="EMBL" id="KAF9992255.1"/>
    </source>
</evidence>
<keyword evidence="2" id="KW-1185">Reference proteome</keyword>
<proteinExistence type="predicted"/>
<gene>
    <name evidence="1" type="ORF">BGZ65_012483</name>
</gene>
<protein>
    <submittedName>
        <fullName evidence="1">Uncharacterized protein</fullName>
    </submittedName>
</protein>
<feature type="non-terminal residue" evidence="1">
    <location>
        <position position="90"/>
    </location>
</feature>
<evidence type="ECO:0000313" key="2">
    <source>
        <dbReference type="Proteomes" id="UP000749646"/>
    </source>
</evidence>
<dbReference type="EMBL" id="JAAAHW010002282">
    <property type="protein sequence ID" value="KAF9992255.1"/>
    <property type="molecule type" value="Genomic_DNA"/>
</dbReference>
<feature type="non-terminal residue" evidence="1">
    <location>
        <position position="1"/>
    </location>
</feature>
<dbReference type="AlphaFoldDB" id="A0A9P6MCR2"/>